<comment type="caution">
    <text evidence="7">The sequence shown here is derived from an EMBL/GenBank/DDBJ whole genome shotgun (WGS) entry which is preliminary data.</text>
</comment>
<evidence type="ECO:0000256" key="4">
    <source>
        <dbReference type="ARBA" id="ARBA00022833"/>
    </source>
</evidence>
<accession>A0ABW2WFP0</accession>
<dbReference type="RefSeq" id="WP_381614308.1">
    <property type="nucleotide sequence ID" value="NZ_JBHTEB010000001.1"/>
</dbReference>
<evidence type="ECO:0000259" key="6">
    <source>
        <dbReference type="Pfam" id="PF00413"/>
    </source>
</evidence>
<evidence type="ECO:0000256" key="2">
    <source>
        <dbReference type="ARBA" id="ARBA00022723"/>
    </source>
</evidence>
<organism evidence="7 8">
    <name type="scientific">Streptomyces flavalbus</name>
    <dbReference type="NCBI Taxonomy" id="2665155"/>
    <lineage>
        <taxon>Bacteria</taxon>
        <taxon>Bacillati</taxon>
        <taxon>Actinomycetota</taxon>
        <taxon>Actinomycetes</taxon>
        <taxon>Kitasatosporales</taxon>
        <taxon>Streptomycetaceae</taxon>
        <taxon>Streptomyces</taxon>
    </lineage>
</organism>
<evidence type="ECO:0000256" key="5">
    <source>
        <dbReference type="SAM" id="SignalP"/>
    </source>
</evidence>
<keyword evidence="4" id="KW-0862">Zinc</keyword>
<evidence type="ECO:0000256" key="1">
    <source>
        <dbReference type="ARBA" id="ARBA00022670"/>
    </source>
</evidence>
<reference evidence="8" key="1">
    <citation type="journal article" date="2019" name="Int. J. Syst. Evol. Microbiol.">
        <title>The Global Catalogue of Microorganisms (GCM) 10K type strain sequencing project: providing services to taxonomists for standard genome sequencing and annotation.</title>
        <authorList>
            <consortium name="The Broad Institute Genomics Platform"/>
            <consortium name="The Broad Institute Genome Sequencing Center for Infectious Disease"/>
            <person name="Wu L."/>
            <person name="Ma J."/>
        </authorList>
    </citation>
    <scope>NUCLEOTIDE SEQUENCE [LARGE SCALE GENOMIC DNA]</scope>
    <source>
        <strain evidence="8">CGMCC 4.7400</strain>
    </source>
</reference>
<sequence length="200" mass="22337">MRRKIRETLRMKKRFSVLAAPLLALGLVMAVGTPAQAYNTYNSHNLKYGINGQYYWLDSTASNSHPVAIENGVNHWNNTTDTKVWYVSTLDKSKSRMDFYRQSSTSNSYCAVTYWYIDTSRVSASDTDWVWGKVTIDPLLADASRCGSSGHRDGIIAHEVGHVMGLAHNSNSSSLMYTYVSGTTVDAPIGDDRNGINYLY</sequence>
<feature type="signal peptide" evidence="5">
    <location>
        <begin position="1"/>
        <end position="37"/>
    </location>
</feature>
<protein>
    <submittedName>
        <fullName evidence="7">Matrixin family metalloprotease</fullName>
        <ecNumber evidence="7">3.4.24.-</ecNumber>
    </submittedName>
</protein>
<proteinExistence type="predicted"/>
<keyword evidence="1" id="KW-0645">Protease</keyword>
<evidence type="ECO:0000256" key="3">
    <source>
        <dbReference type="ARBA" id="ARBA00022801"/>
    </source>
</evidence>
<dbReference type="InterPro" id="IPR001818">
    <property type="entry name" value="Pept_M10_metallopeptidase"/>
</dbReference>
<dbReference type="Gene3D" id="3.40.390.10">
    <property type="entry name" value="Collagenase (Catalytic Domain)"/>
    <property type="match status" value="1"/>
</dbReference>
<keyword evidence="8" id="KW-1185">Reference proteome</keyword>
<dbReference type="SUPFAM" id="SSF55486">
    <property type="entry name" value="Metalloproteases ('zincins'), catalytic domain"/>
    <property type="match status" value="1"/>
</dbReference>
<keyword evidence="5" id="KW-0732">Signal</keyword>
<dbReference type="EC" id="3.4.24.-" evidence="7"/>
<evidence type="ECO:0000313" key="8">
    <source>
        <dbReference type="Proteomes" id="UP001597023"/>
    </source>
</evidence>
<dbReference type="Proteomes" id="UP001597023">
    <property type="component" value="Unassembled WGS sequence"/>
</dbReference>
<name>A0ABW2WFP0_9ACTN</name>
<keyword evidence="2" id="KW-0479">Metal-binding</keyword>
<dbReference type="GO" id="GO:0008237">
    <property type="term" value="F:metallopeptidase activity"/>
    <property type="evidence" value="ECO:0007669"/>
    <property type="project" value="UniProtKB-KW"/>
</dbReference>
<evidence type="ECO:0000313" key="7">
    <source>
        <dbReference type="EMBL" id="MFD0318016.1"/>
    </source>
</evidence>
<keyword evidence="3 7" id="KW-0378">Hydrolase</keyword>
<dbReference type="PRINTS" id="PR00138">
    <property type="entry name" value="MATRIXIN"/>
</dbReference>
<dbReference type="EMBL" id="JBHTEB010000001">
    <property type="protein sequence ID" value="MFD0318016.1"/>
    <property type="molecule type" value="Genomic_DNA"/>
</dbReference>
<feature type="chain" id="PRO_5045260833" evidence="5">
    <location>
        <begin position="38"/>
        <end position="200"/>
    </location>
</feature>
<feature type="domain" description="Peptidase M10 metallopeptidase" evidence="6">
    <location>
        <begin position="154"/>
        <end position="200"/>
    </location>
</feature>
<dbReference type="InterPro" id="IPR024079">
    <property type="entry name" value="MetalloPept_cat_dom_sf"/>
</dbReference>
<dbReference type="InterPro" id="IPR021190">
    <property type="entry name" value="Pept_M10A"/>
</dbReference>
<gene>
    <name evidence="7" type="ORF">ACFQZ6_28160</name>
</gene>
<keyword evidence="7" id="KW-0482">Metalloprotease</keyword>
<dbReference type="Pfam" id="PF00413">
    <property type="entry name" value="Peptidase_M10"/>
    <property type="match status" value="1"/>
</dbReference>